<feature type="compositionally biased region" description="Basic and acidic residues" evidence="1">
    <location>
        <begin position="26"/>
        <end position="78"/>
    </location>
</feature>
<protein>
    <submittedName>
        <fullName evidence="2">Uncharacterized protein</fullName>
    </submittedName>
</protein>
<organism evidence="2 3">
    <name type="scientific">Pleurodeles waltl</name>
    <name type="common">Iberian ribbed newt</name>
    <dbReference type="NCBI Taxonomy" id="8319"/>
    <lineage>
        <taxon>Eukaryota</taxon>
        <taxon>Metazoa</taxon>
        <taxon>Chordata</taxon>
        <taxon>Craniata</taxon>
        <taxon>Vertebrata</taxon>
        <taxon>Euteleostomi</taxon>
        <taxon>Amphibia</taxon>
        <taxon>Batrachia</taxon>
        <taxon>Caudata</taxon>
        <taxon>Salamandroidea</taxon>
        <taxon>Salamandridae</taxon>
        <taxon>Pleurodelinae</taxon>
        <taxon>Pleurodeles</taxon>
    </lineage>
</organism>
<evidence type="ECO:0000256" key="1">
    <source>
        <dbReference type="SAM" id="MobiDB-lite"/>
    </source>
</evidence>
<dbReference type="EMBL" id="JANPWB010000016">
    <property type="protein sequence ID" value="KAJ1080504.1"/>
    <property type="molecule type" value="Genomic_DNA"/>
</dbReference>
<dbReference type="AlphaFoldDB" id="A0AAV7KQN2"/>
<gene>
    <name evidence="2" type="ORF">NDU88_000703</name>
</gene>
<evidence type="ECO:0000313" key="3">
    <source>
        <dbReference type="Proteomes" id="UP001066276"/>
    </source>
</evidence>
<sequence length="162" mass="18715">MRTMDRGRQDGAPGDLEENRMPTAYEEDKKDAGENCEEPEKQEVEGNAYDTKRDADQAYEGDTQREHETYCKQDKEADTFENIGDMDQRCEEDSERARLAEKLRNSQFQDSEVCHVPDTAWLAQAHARIQGSTSTLLKRWKRKWGMTVQEKGVLHNENKQGS</sequence>
<evidence type="ECO:0000313" key="2">
    <source>
        <dbReference type="EMBL" id="KAJ1080504.1"/>
    </source>
</evidence>
<accession>A0AAV7KQN2</accession>
<keyword evidence="3" id="KW-1185">Reference proteome</keyword>
<dbReference type="Proteomes" id="UP001066276">
    <property type="component" value="Chromosome 12"/>
</dbReference>
<reference evidence="2" key="1">
    <citation type="journal article" date="2022" name="bioRxiv">
        <title>Sequencing and chromosome-scale assembly of the giantPleurodeles waltlgenome.</title>
        <authorList>
            <person name="Brown T."/>
            <person name="Elewa A."/>
            <person name="Iarovenko S."/>
            <person name="Subramanian E."/>
            <person name="Araus A.J."/>
            <person name="Petzold A."/>
            <person name="Susuki M."/>
            <person name="Suzuki K.-i.T."/>
            <person name="Hayashi T."/>
            <person name="Toyoda A."/>
            <person name="Oliveira C."/>
            <person name="Osipova E."/>
            <person name="Leigh N.D."/>
            <person name="Simon A."/>
            <person name="Yun M.H."/>
        </authorList>
    </citation>
    <scope>NUCLEOTIDE SEQUENCE</scope>
    <source>
        <strain evidence="2">20211129_DDA</strain>
        <tissue evidence="2">Liver</tissue>
    </source>
</reference>
<comment type="caution">
    <text evidence="2">The sequence shown here is derived from an EMBL/GenBank/DDBJ whole genome shotgun (WGS) entry which is preliminary data.</text>
</comment>
<name>A0AAV7KQN2_PLEWA</name>
<feature type="region of interest" description="Disordered" evidence="1">
    <location>
        <begin position="1"/>
        <end position="79"/>
    </location>
</feature>
<proteinExistence type="predicted"/>